<proteinExistence type="inferred from homology"/>
<evidence type="ECO:0000313" key="8">
    <source>
        <dbReference type="EMBL" id="WPB85659.1"/>
    </source>
</evidence>
<comment type="similarity">
    <text evidence="2 7">Belongs to the DMRL synthase family.</text>
</comment>
<dbReference type="Gene3D" id="3.40.50.960">
    <property type="entry name" value="Lumazine/riboflavin synthase"/>
    <property type="match status" value="1"/>
</dbReference>
<evidence type="ECO:0000256" key="3">
    <source>
        <dbReference type="ARBA" id="ARBA00012664"/>
    </source>
</evidence>
<dbReference type="PANTHER" id="PTHR21058">
    <property type="entry name" value="6,7-DIMETHYL-8-RIBITYLLUMAZINE SYNTHASE DMRL SYNTHASE LUMAZINE SYNTHASE"/>
    <property type="match status" value="1"/>
</dbReference>
<comment type="pathway">
    <text evidence="1 7">Cofactor biosynthesis; riboflavin biosynthesis; riboflavin from 2-hydroxy-3-oxobutyl phosphate and 5-amino-6-(D-ribitylamino)uracil: step 1/2.</text>
</comment>
<dbReference type="PANTHER" id="PTHR21058:SF0">
    <property type="entry name" value="6,7-DIMETHYL-8-RIBITYLLUMAZINE SYNTHASE"/>
    <property type="match status" value="1"/>
</dbReference>
<feature type="binding site" evidence="7">
    <location>
        <begin position="87"/>
        <end position="89"/>
    </location>
    <ligand>
        <name>5-amino-6-(D-ribitylamino)uracil</name>
        <dbReference type="ChEBI" id="CHEBI:15934"/>
    </ligand>
</feature>
<dbReference type="CDD" id="cd09209">
    <property type="entry name" value="Lumazine_synthase-I"/>
    <property type="match status" value="1"/>
</dbReference>
<evidence type="ECO:0000256" key="2">
    <source>
        <dbReference type="ARBA" id="ARBA00007424"/>
    </source>
</evidence>
<evidence type="ECO:0000313" key="9">
    <source>
        <dbReference type="Proteomes" id="UP001305521"/>
    </source>
</evidence>
<feature type="binding site" evidence="7">
    <location>
        <begin position="92"/>
        <end position="93"/>
    </location>
    <ligand>
        <name>(2S)-2-hydroxy-3-oxobutyl phosphate</name>
        <dbReference type="ChEBI" id="CHEBI:58830"/>
    </ligand>
</feature>
<dbReference type="InterPro" id="IPR034964">
    <property type="entry name" value="LS"/>
</dbReference>
<dbReference type="InterPro" id="IPR002180">
    <property type="entry name" value="LS/RS"/>
</dbReference>
<dbReference type="InterPro" id="IPR036467">
    <property type="entry name" value="LS/RS_sf"/>
</dbReference>
<dbReference type="EMBL" id="CP137852">
    <property type="protein sequence ID" value="WPB85659.1"/>
    <property type="molecule type" value="Genomic_DNA"/>
</dbReference>
<feature type="binding site" evidence="7">
    <location>
        <position position="134"/>
    </location>
    <ligand>
        <name>(2S)-2-hydroxy-3-oxobutyl phosphate</name>
        <dbReference type="ChEBI" id="CHEBI:58830"/>
    </ligand>
</feature>
<dbReference type="EC" id="2.5.1.78" evidence="3 7"/>
<gene>
    <name evidence="7 8" type="primary">ribH</name>
    <name evidence="8" type="ORF">R9Z33_02005</name>
</gene>
<dbReference type="NCBIfam" id="TIGR00114">
    <property type="entry name" value="lumazine-synth"/>
    <property type="match status" value="1"/>
</dbReference>
<feature type="binding site" evidence="7">
    <location>
        <begin position="59"/>
        <end position="61"/>
    </location>
    <ligand>
        <name>5-amino-6-(D-ribitylamino)uracil</name>
        <dbReference type="ChEBI" id="CHEBI:15934"/>
    </ligand>
</feature>
<evidence type="ECO:0000256" key="4">
    <source>
        <dbReference type="ARBA" id="ARBA00022619"/>
    </source>
</evidence>
<evidence type="ECO:0000256" key="6">
    <source>
        <dbReference type="ARBA" id="ARBA00048785"/>
    </source>
</evidence>
<accession>A0ABZ0PJ24</accession>
<evidence type="ECO:0000256" key="7">
    <source>
        <dbReference type="HAMAP-Rule" id="MF_00178"/>
    </source>
</evidence>
<feature type="binding site" evidence="7">
    <location>
        <position position="28"/>
    </location>
    <ligand>
        <name>5-amino-6-(D-ribitylamino)uracil</name>
        <dbReference type="ChEBI" id="CHEBI:15934"/>
    </ligand>
</feature>
<keyword evidence="9" id="KW-1185">Reference proteome</keyword>
<protein>
    <recommendedName>
        <fullName evidence="3 7">6,7-dimethyl-8-ribityllumazine synthase</fullName>
        <shortName evidence="7">DMRL synthase</shortName>
        <shortName evidence="7">LS</shortName>
        <shortName evidence="7">Lumazine synthase</shortName>
        <ecNumber evidence="3 7">2.5.1.78</ecNumber>
    </recommendedName>
</protein>
<feature type="active site" description="Proton donor" evidence="7">
    <location>
        <position position="95"/>
    </location>
</feature>
<dbReference type="Proteomes" id="UP001305521">
    <property type="component" value="Chromosome"/>
</dbReference>
<reference evidence="8 9" key="1">
    <citation type="submission" date="2023-11" db="EMBL/GenBank/DDBJ databases">
        <title>Arctic aerobic anoxygenic photoheterotroph Sediminicoccus rosea KRV36 adapts its photosynthesis to long days of polar summer.</title>
        <authorList>
            <person name="Tomasch J."/>
            <person name="Kopejtka K."/>
            <person name="Bily T."/>
            <person name="Gardiner A.T."/>
            <person name="Gardian Z."/>
            <person name="Shivaramu S."/>
            <person name="Koblizek M."/>
            <person name="Engelhardt F."/>
            <person name="Kaftan D."/>
        </authorList>
    </citation>
    <scope>NUCLEOTIDE SEQUENCE [LARGE SCALE GENOMIC DNA]</scope>
    <source>
        <strain evidence="8 9">R-30</strain>
    </source>
</reference>
<dbReference type="HAMAP" id="MF_00178">
    <property type="entry name" value="Lumazine_synth"/>
    <property type="match status" value="1"/>
</dbReference>
<dbReference type="Pfam" id="PF00885">
    <property type="entry name" value="DMRL_synthase"/>
    <property type="match status" value="1"/>
</dbReference>
<dbReference type="RefSeq" id="WP_318649632.1">
    <property type="nucleotide sequence ID" value="NZ_CP137852.1"/>
</dbReference>
<name>A0ABZ0PJ24_9PROT</name>
<organism evidence="8 9">
    <name type="scientific">Sediminicoccus rosea</name>
    <dbReference type="NCBI Taxonomy" id="1225128"/>
    <lineage>
        <taxon>Bacteria</taxon>
        <taxon>Pseudomonadati</taxon>
        <taxon>Pseudomonadota</taxon>
        <taxon>Alphaproteobacteria</taxon>
        <taxon>Acetobacterales</taxon>
        <taxon>Roseomonadaceae</taxon>
        <taxon>Sediminicoccus</taxon>
    </lineage>
</organism>
<sequence>MSTVDGPKRDTVQVPGAPVRILLIQAPYYDEIVGGMRQGVERVVAEAGGLLEIVDVAGAFELPAALRMALDADDEEPRWDGFVLLGCVVRGETDHYDHICREACSGVMNISTDSGAAIGFGLLTVHTLQQAIERSRQDQHNKGAEAAQAALMQVALRRRWGLG</sequence>
<keyword evidence="4 7" id="KW-0686">Riboflavin biosynthesis</keyword>
<comment type="function">
    <text evidence="7">Catalyzes the formation of 6,7-dimethyl-8-ribityllumazine by condensation of 5-amino-6-(D-ribitylamino)uracil with 3,4-dihydroxy-2-butanone 4-phosphate. This is the penultimate step in the biosynthesis of riboflavin.</text>
</comment>
<evidence type="ECO:0000256" key="5">
    <source>
        <dbReference type="ARBA" id="ARBA00022679"/>
    </source>
</evidence>
<dbReference type="SUPFAM" id="SSF52121">
    <property type="entry name" value="Lumazine synthase"/>
    <property type="match status" value="1"/>
</dbReference>
<keyword evidence="5 7" id="KW-0808">Transferase</keyword>
<dbReference type="GO" id="GO:0000906">
    <property type="term" value="F:6,7-dimethyl-8-ribityllumazine synthase activity"/>
    <property type="evidence" value="ECO:0007669"/>
    <property type="project" value="UniProtKB-EC"/>
</dbReference>
<comment type="catalytic activity">
    <reaction evidence="6 7">
        <text>(2S)-2-hydroxy-3-oxobutyl phosphate + 5-amino-6-(D-ribitylamino)uracil = 6,7-dimethyl-8-(1-D-ribityl)lumazine + phosphate + 2 H2O + H(+)</text>
        <dbReference type="Rhea" id="RHEA:26152"/>
        <dbReference type="ChEBI" id="CHEBI:15377"/>
        <dbReference type="ChEBI" id="CHEBI:15378"/>
        <dbReference type="ChEBI" id="CHEBI:15934"/>
        <dbReference type="ChEBI" id="CHEBI:43474"/>
        <dbReference type="ChEBI" id="CHEBI:58201"/>
        <dbReference type="ChEBI" id="CHEBI:58830"/>
        <dbReference type="EC" id="2.5.1.78"/>
    </reaction>
</comment>
<evidence type="ECO:0000256" key="1">
    <source>
        <dbReference type="ARBA" id="ARBA00004917"/>
    </source>
</evidence>
<feature type="binding site" evidence="7">
    <location>
        <position position="120"/>
    </location>
    <ligand>
        <name>5-amino-6-(D-ribitylamino)uracil</name>
        <dbReference type="ChEBI" id="CHEBI:15934"/>
    </ligand>
</feature>